<protein>
    <submittedName>
        <fullName evidence="1">Uncharacterized protein</fullName>
    </submittedName>
</protein>
<organism evidence="1 2">
    <name type="scientific">Gymnopus androsaceus JB14</name>
    <dbReference type="NCBI Taxonomy" id="1447944"/>
    <lineage>
        <taxon>Eukaryota</taxon>
        <taxon>Fungi</taxon>
        <taxon>Dikarya</taxon>
        <taxon>Basidiomycota</taxon>
        <taxon>Agaricomycotina</taxon>
        <taxon>Agaricomycetes</taxon>
        <taxon>Agaricomycetidae</taxon>
        <taxon>Agaricales</taxon>
        <taxon>Marasmiineae</taxon>
        <taxon>Omphalotaceae</taxon>
        <taxon>Gymnopus</taxon>
    </lineage>
</organism>
<keyword evidence="2" id="KW-1185">Reference proteome</keyword>
<accession>A0A6A4HFE1</accession>
<dbReference type="Proteomes" id="UP000799118">
    <property type="component" value="Unassembled WGS sequence"/>
</dbReference>
<evidence type="ECO:0000313" key="1">
    <source>
        <dbReference type="EMBL" id="KAE9397169.1"/>
    </source>
</evidence>
<dbReference type="EMBL" id="ML769501">
    <property type="protein sequence ID" value="KAE9397169.1"/>
    <property type="molecule type" value="Genomic_DNA"/>
</dbReference>
<proteinExistence type="predicted"/>
<gene>
    <name evidence="1" type="ORF">BT96DRAFT_996007</name>
</gene>
<evidence type="ECO:0000313" key="2">
    <source>
        <dbReference type="Proteomes" id="UP000799118"/>
    </source>
</evidence>
<reference evidence="1" key="1">
    <citation type="journal article" date="2019" name="Environ. Microbiol.">
        <title>Fungal ecological strategies reflected in gene transcription - a case study of two litter decomposers.</title>
        <authorList>
            <person name="Barbi F."/>
            <person name="Kohler A."/>
            <person name="Barry K."/>
            <person name="Baskaran P."/>
            <person name="Daum C."/>
            <person name="Fauchery L."/>
            <person name="Ihrmark K."/>
            <person name="Kuo A."/>
            <person name="LaButti K."/>
            <person name="Lipzen A."/>
            <person name="Morin E."/>
            <person name="Grigoriev I.V."/>
            <person name="Henrissat B."/>
            <person name="Lindahl B."/>
            <person name="Martin F."/>
        </authorList>
    </citation>
    <scope>NUCLEOTIDE SEQUENCE</scope>
    <source>
        <strain evidence="1">JB14</strain>
    </source>
</reference>
<sequence>MLVSVVDVDKVYFVEPELMEQRALCAGQKLNRLSPVGGHEGQGTAAGGTRETFLQLQGTLWETRFFDPQENMGRVLQPQAEMGGDEASPLGRWRVRIFSCSGQWRMRVFSCSGDGGRGSSAAVGDEDEGYQLQAEMENKGCQCNKSCSPQP</sequence>
<name>A0A6A4HFE1_9AGAR</name>
<dbReference type="AlphaFoldDB" id="A0A6A4HFE1"/>